<dbReference type="RefSeq" id="WP_064332993.1">
    <property type="nucleotide sequence ID" value="NZ_BAABEI010000002.1"/>
</dbReference>
<gene>
    <name evidence="7" type="ORF">EV665_10584</name>
</gene>
<dbReference type="InterPro" id="IPR047641">
    <property type="entry name" value="ABC_transpr_MalK/UgpC-like"/>
</dbReference>
<dbReference type="SUPFAM" id="SSF52540">
    <property type="entry name" value="P-loop containing nucleoside triphosphate hydrolases"/>
    <property type="match status" value="1"/>
</dbReference>
<dbReference type="EMBL" id="SLVX01000005">
    <property type="protein sequence ID" value="TCN45997.1"/>
    <property type="molecule type" value="Genomic_DNA"/>
</dbReference>
<evidence type="ECO:0000259" key="6">
    <source>
        <dbReference type="PROSITE" id="PS50893"/>
    </source>
</evidence>
<dbReference type="CDD" id="cd03301">
    <property type="entry name" value="ABC_MalK_N"/>
    <property type="match status" value="1"/>
</dbReference>
<evidence type="ECO:0000256" key="5">
    <source>
        <dbReference type="ARBA" id="ARBA00022840"/>
    </source>
</evidence>
<dbReference type="NCBIfam" id="NF008653">
    <property type="entry name" value="PRK11650.1"/>
    <property type="match status" value="1"/>
</dbReference>
<dbReference type="Pfam" id="PF08402">
    <property type="entry name" value="TOBE_2"/>
    <property type="match status" value="1"/>
</dbReference>
<dbReference type="Gene3D" id="2.40.50.100">
    <property type="match status" value="1"/>
</dbReference>
<evidence type="ECO:0000256" key="1">
    <source>
        <dbReference type="ARBA" id="ARBA00004417"/>
    </source>
</evidence>
<dbReference type="PANTHER" id="PTHR43875:SF3">
    <property type="entry name" value="MALTOSE_MALTODEXTRIN IMPORT ATP-BINDING PROTEIN MALK"/>
    <property type="match status" value="1"/>
</dbReference>
<dbReference type="Gene3D" id="2.40.50.140">
    <property type="entry name" value="Nucleic acid-binding proteins"/>
    <property type="match status" value="1"/>
</dbReference>
<dbReference type="PROSITE" id="PS00211">
    <property type="entry name" value="ABC_TRANSPORTER_1"/>
    <property type="match status" value="1"/>
</dbReference>
<dbReference type="GO" id="GO:0005524">
    <property type="term" value="F:ATP binding"/>
    <property type="evidence" value="ECO:0007669"/>
    <property type="project" value="UniProtKB-KW"/>
</dbReference>
<proteinExistence type="inferred from homology"/>
<evidence type="ECO:0000313" key="7">
    <source>
        <dbReference type="EMBL" id="TCN45997.1"/>
    </source>
</evidence>
<dbReference type="AlphaFoldDB" id="A0A4R2CWL0"/>
<organism evidence="7 8">
    <name type="scientific">Shinella granuli</name>
    <dbReference type="NCBI Taxonomy" id="323621"/>
    <lineage>
        <taxon>Bacteria</taxon>
        <taxon>Pseudomonadati</taxon>
        <taxon>Pseudomonadota</taxon>
        <taxon>Alphaproteobacteria</taxon>
        <taxon>Hyphomicrobiales</taxon>
        <taxon>Rhizobiaceae</taxon>
        <taxon>Shinella</taxon>
    </lineage>
</organism>
<feature type="domain" description="ABC transporter" evidence="6">
    <location>
        <begin position="4"/>
        <end position="234"/>
    </location>
</feature>
<evidence type="ECO:0000256" key="4">
    <source>
        <dbReference type="ARBA" id="ARBA00022741"/>
    </source>
</evidence>
<dbReference type="InterPro" id="IPR008995">
    <property type="entry name" value="Mo/tungstate-bd_C_term_dom"/>
</dbReference>
<comment type="caution">
    <text evidence="7">The sequence shown here is derived from an EMBL/GenBank/DDBJ whole genome shotgun (WGS) entry which is preliminary data.</text>
</comment>
<dbReference type="FunFam" id="3.40.50.300:FF:000042">
    <property type="entry name" value="Maltose/maltodextrin ABC transporter, ATP-binding protein"/>
    <property type="match status" value="1"/>
</dbReference>
<dbReference type="InterPro" id="IPR012340">
    <property type="entry name" value="NA-bd_OB-fold"/>
</dbReference>
<dbReference type="Pfam" id="PF00005">
    <property type="entry name" value="ABC_tran"/>
    <property type="match status" value="1"/>
</dbReference>
<dbReference type="GO" id="GO:1990060">
    <property type="term" value="C:maltose transport complex"/>
    <property type="evidence" value="ECO:0007669"/>
    <property type="project" value="TreeGrafter"/>
</dbReference>
<keyword evidence="3" id="KW-0813">Transport</keyword>
<dbReference type="Proteomes" id="UP000295351">
    <property type="component" value="Unassembled WGS sequence"/>
</dbReference>
<dbReference type="GO" id="GO:0055052">
    <property type="term" value="C:ATP-binding cassette (ABC) transporter complex, substrate-binding subunit-containing"/>
    <property type="evidence" value="ECO:0007669"/>
    <property type="project" value="TreeGrafter"/>
</dbReference>
<dbReference type="Gene3D" id="3.40.50.300">
    <property type="entry name" value="P-loop containing nucleotide triphosphate hydrolases"/>
    <property type="match status" value="1"/>
</dbReference>
<evidence type="ECO:0000313" key="8">
    <source>
        <dbReference type="Proteomes" id="UP000295351"/>
    </source>
</evidence>
<keyword evidence="4" id="KW-0547">Nucleotide-binding</keyword>
<dbReference type="InterPro" id="IPR003593">
    <property type="entry name" value="AAA+_ATPase"/>
</dbReference>
<dbReference type="GO" id="GO:0015423">
    <property type="term" value="F:ABC-type maltose transporter activity"/>
    <property type="evidence" value="ECO:0007669"/>
    <property type="project" value="TreeGrafter"/>
</dbReference>
<dbReference type="PANTHER" id="PTHR43875">
    <property type="entry name" value="MALTODEXTRIN IMPORT ATP-BINDING PROTEIN MSMX"/>
    <property type="match status" value="1"/>
</dbReference>
<reference evidence="7 8" key="1">
    <citation type="submission" date="2019-03" db="EMBL/GenBank/DDBJ databases">
        <title>Genomic Encyclopedia of Type Strains, Phase IV (KMG-IV): sequencing the most valuable type-strain genomes for metagenomic binning, comparative biology and taxonomic classification.</title>
        <authorList>
            <person name="Goeker M."/>
        </authorList>
    </citation>
    <scope>NUCLEOTIDE SEQUENCE [LARGE SCALE GENOMIC DNA]</scope>
    <source>
        <strain evidence="7 8">DSM 18401</strain>
    </source>
</reference>
<dbReference type="InterPro" id="IPR013611">
    <property type="entry name" value="Transp-assoc_OB_typ2"/>
</dbReference>
<comment type="similarity">
    <text evidence="2">Belongs to the ABC transporter superfamily.</text>
</comment>
<name>A0A4R2CWL0_SHIGR</name>
<sequence>MSGIDLINVVKRFGALTVIDGVDLAIAEGEFVVFVGPSGCGKSTLLRMIAGLEEISDGELRIAGSRMNETPPAKRNIAMVFQSYALYPHMNVERNLGFALETARLPAAEIRERVTKAAKFLKIDHLLDRRPAQLSGGQQQRVAIGRALVRQQKLFLFDEPLSNLDADLRMEMRVEIARIHREVKATTVYVTHDQMEAMTLADRIVVLKDGRIAQVGTPMELYERPANRFVAGFIGSPRMNFLPGMLVREGEESVLSLAGGRHRLSAHDYAGDVSLGIRPEDLILGGGEATLEAEVLLVEPLGGESLVHLNVGDGRSIVAKAQGRPEIRPGATTVVGWNHARAHLFDKDERALNPRGA</sequence>
<dbReference type="PROSITE" id="PS50893">
    <property type="entry name" value="ABC_TRANSPORTER_2"/>
    <property type="match status" value="1"/>
</dbReference>
<dbReference type="InterPro" id="IPR003439">
    <property type="entry name" value="ABC_transporter-like_ATP-bd"/>
</dbReference>
<keyword evidence="8" id="KW-1185">Reference proteome</keyword>
<evidence type="ECO:0000256" key="2">
    <source>
        <dbReference type="ARBA" id="ARBA00005417"/>
    </source>
</evidence>
<comment type="subcellular location">
    <subcellularLocation>
        <location evidence="1">Cell inner membrane</location>
        <topology evidence="1">Peripheral membrane protein</topology>
    </subcellularLocation>
</comment>
<accession>A0A4R2CWL0</accession>
<dbReference type="InterPro" id="IPR017871">
    <property type="entry name" value="ABC_transporter-like_CS"/>
</dbReference>
<dbReference type="GO" id="GO:0016887">
    <property type="term" value="F:ATP hydrolysis activity"/>
    <property type="evidence" value="ECO:0007669"/>
    <property type="project" value="InterPro"/>
</dbReference>
<dbReference type="InterPro" id="IPR015855">
    <property type="entry name" value="ABC_transpr_MalK-like"/>
</dbReference>
<keyword evidence="5 7" id="KW-0067">ATP-binding</keyword>
<dbReference type="SUPFAM" id="SSF50331">
    <property type="entry name" value="MOP-like"/>
    <property type="match status" value="1"/>
</dbReference>
<dbReference type="SMART" id="SM00382">
    <property type="entry name" value="AAA"/>
    <property type="match status" value="1"/>
</dbReference>
<protein>
    <submittedName>
        <fullName evidence="7">Carbohydrate ABC transporter ATP-binding protein (CUT1 family)</fullName>
    </submittedName>
</protein>
<dbReference type="InterPro" id="IPR027417">
    <property type="entry name" value="P-loop_NTPase"/>
</dbReference>
<evidence type="ECO:0000256" key="3">
    <source>
        <dbReference type="ARBA" id="ARBA00022448"/>
    </source>
</evidence>